<dbReference type="EMBL" id="KB468053">
    <property type="protein sequence ID" value="PCH40242.1"/>
    <property type="molecule type" value="Genomic_DNA"/>
</dbReference>
<dbReference type="AlphaFoldDB" id="A0A2H3JDB7"/>
<gene>
    <name evidence="2" type="ORF">WOLCODRAFT_23940</name>
</gene>
<organism evidence="2 3">
    <name type="scientific">Wolfiporia cocos (strain MD-104)</name>
    <name type="common">Brown rot fungus</name>
    <dbReference type="NCBI Taxonomy" id="742152"/>
    <lineage>
        <taxon>Eukaryota</taxon>
        <taxon>Fungi</taxon>
        <taxon>Dikarya</taxon>
        <taxon>Basidiomycota</taxon>
        <taxon>Agaricomycotina</taxon>
        <taxon>Agaricomycetes</taxon>
        <taxon>Polyporales</taxon>
        <taxon>Phaeolaceae</taxon>
        <taxon>Wolfiporia</taxon>
    </lineage>
</organism>
<keyword evidence="3" id="KW-1185">Reference proteome</keyword>
<name>A0A2H3JDB7_WOLCO</name>
<evidence type="ECO:0000313" key="2">
    <source>
        <dbReference type="EMBL" id="PCH40242.1"/>
    </source>
</evidence>
<accession>A0A2H3JDB7</accession>
<protein>
    <submittedName>
        <fullName evidence="2">Uncharacterized protein</fullName>
    </submittedName>
</protein>
<sequence length="61" mass="6770">MPNHPAIECDTPRVRTDPGRPLPPSRATRLTNATRLADRPTREQPPPPKYPASTGRLFPLS</sequence>
<feature type="non-terminal residue" evidence="2">
    <location>
        <position position="61"/>
    </location>
</feature>
<evidence type="ECO:0000313" key="3">
    <source>
        <dbReference type="Proteomes" id="UP000218811"/>
    </source>
</evidence>
<evidence type="ECO:0000256" key="1">
    <source>
        <dbReference type="SAM" id="MobiDB-lite"/>
    </source>
</evidence>
<proteinExistence type="predicted"/>
<feature type="region of interest" description="Disordered" evidence="1">
    <location>
        <begin position="1"/>
        <end position="61"/>
    </location>
</feature>
<reference evidence="2 3" key="1">
    <citation type="journal article" date="2012" name="Science">
        <title>The Paleozoic origin of enzymatic lignin decomposition reconstructed from 31 fungal genomes.</title>
        <authorList>
            <person name="Floudas D."/>
            <person name="Binder M."/>
            <person name="Riley R."/>
            <person name="Barry K."/>
            <person name="Blanchette R.A."/>
            <person name="Henrissat B."/>
            <person name="Martinez A.T."/>
            <person name="Otillar R."/>
            <person name="Spatafora J.W."/>
            <person name="Yadav J.S."/>
            <person name="Aerts A."/>
            <person name="Benoit I."/>
            <person name="Boyd A."/>
            <person name="Carlson A."/>
            <person name="Copeland A."/>
            <person name="Coutinho P.M."/>
            <person name="de Vries R.P."/>
            <person name="Ferreira P."/>
            <person name="Findley K."/>
            <person name="Foster B."/>
            <person name="Gaskell J."/>
            <person name="Glotzer D."/>
            <person name="Gorecki P."/>
            <person name="Heitman J."/>
            <person name="Hesse C."/>
            <person name="Hori C."/>
            <person name="Igarashi K."/>
            <person name="Jurgens J.A."/>
            <person name="Kallen N."/>
            <person name="Kersten P."/>
            <person name="Kohler A."/>
            <person name="Kuees U."/>
            <person name="Kumar T.K.A."/>
            <person name="Kuo A."/>
            <person name="LaButti K."/>
            <person name="Larrondo L.F."/>
            <person name="Lindquist E."/>
            <person name="Ling A."/>
            <person name="Lombard V."/>
            <person name="Lucas S."/>
            <person name="Lundell T."/>
            <person name="Martin R."/>
            <person name="McLaughlin D.J."/>
            <person name="Morgenstern I."/>
            <person name="Morin E."/>
            <person name="Murat C."/>
            <person name="Nagy L.G."/>
            <person name="Nolan M."/>
            <person name="Ohm R.A."/>
            <person name="Patyshakuliyeva A."/>
            <person name="Rokas A."/>
            <person name="Ruiz-Duenas F.J."/>
            <person name="Sabat G."/>
            <person name="Salamov A."/>
            <person name="Samejima M."/>
            <person name="Schmutz J."/>
            <person name="Slot J.C."/>
            <person name="St John F."/>
            <person name="Stenlid J."/>
            <person name="Sun H."/>
            <person name="Sun S."/>
            <person name="Syed K."/>
            <person name="Tsang A."/>
            <person name="Wiebenga A."/>
            <person name="Young D."/>
            <person name="Pisabarro A."/>
            <person name="Eastwood D.C."/>
            <person name="Martin F."/>
            <person name="Cullen D."/>
            <person name="Grigoriev I.V."/>
            <person name="Hibbett D.S."/>
        </authorList>
    </citation>
    <scope>NUCLEOTIDE SEQUENCE [LARGE SCALE GENOMIC DNA]</scope>
    <source>
        <strain evidence="2 3">MD-104</strain>
    </source>
</reference>
<dbReference type="Proteomes" id="UP000218811">
    <property type="component" value="Unassembled WGS sequence"/>
</dbReference>